<sequence length="72" mass="8087">MSAGSTRATPRGRRRTFGPASRRFVVARARRGPACRTSGGRRGGRRARRGRRTRGRACVEIKSSTRLQYVRN</sequence>
<feature type="region of interest" description="Disordered" evidence="1">
    <location>
        <begin position="30"/>
        <end position="72"/>
    </location>
</feature>
<feature type="compositionally biased region" description="Basic residues" evidence="1">
    <location>
        <begin position="42"/>
        <end position="55"/>
    </location>
</feature>
<proteinExistence type="predicted"/>
<name>A0ABR1G359_AURAN</name>
<evidence type="ECO:0000313" key="2">
    <source>
        <dbReference type="EMBL" id="KAK7242755.1"/>
    </source>
</evidence>
<dbReference type="Proteomes" id="UP001363151">
    <property type="component" value="Unassembled WGS sequence"/>
</dbReference>
<comment type="caution">
    <text evidence="2">The sequence shown here is derived from an EMBL/GenBank/DDBJ whole genome shotgun (WGS) entry which is preliminary data.</text>
</comment>
<organism evidence="2 3">
    <name type="scientific">Aureococcus anophagefferens</name>
    <name type="common">Harmful bloom alga</name>
    <dbReference type="NCBI Taxonomy" id="44056"/>
    <lineage>
        <taxon>Eukaryota</taxon>
        <taxon>Sar</taxon>
        <taxon>Stramenopiles</taxon>
        <taxon>Ochrophyta</taxon>
        <taxon>Pelagophyceae</taxon>
        <taxon>Pelagomonadales</taxon>
        <taxon>Pelagomonadaceae</taxon>
        <taxon>Aureococcus</taxon>
    </lineage>
</organism>
<dbReference type="EMBL" id="JBBJCI010000140">
    <property type="protein sequence ID" value="KAK7242755.1"/>
    <property type="molecule type" value="Genomic_DNA"/>
</dbReference>
<feature type="compositionally biased region" description="Polar residues" evidence="1">
    <location>
        <begin position="62"/>
        <end position="72"/>
    </location>
</feature>
<keyword evidence="3" id="KW-1185">Reference proteome</keyword>
<gene>
    <name evidence="2" type="ORF">SO694_0001501</name>
</gene>
<feature type="region of interest" description="Disordered" evidence="1">
    <location>
        <begin position="1"/>
        <end position="20"/>
    </location>
</feature>
<protein>
    <submittedName>
        <fullName evidence="2">Uncharacterized protein</fullName>
    </submittedName>
</protein>
<evidence type="ECO:0000256" key="1">
    <source>
        <dbReference type="SAM" id="MobiDB-lite"/>
    </source>
</evidence>
<accession>A0ABR1G359</accession>
<evidence type="ECO:0000313" key="3">
    <source>
        <dbReference type="Proteomes" id="UP001363151"/>
    </source>
</evidence>
<reference evidence="2 3" key="1">
    <citation type="submission" date="2024-03" db="EMBL/GenBank/DDBJ databases">
        <title>Aureococcus anophagefferens CCMP1851 and Kratosvirus quantuckense: Draft genome of a second virus-susceptible host strain in the model system.</title>
        <authorList>
            <person name="Chase E."/>
            <person name="Truchon A.R."/>
            <person name="Schepens W."/>
            <person name="Wilhelm S.W."/>
        </authorList>
    </citation>
    <scope>NUCLEOTIDE SEQUENCE [LARGE SCALE GENOMIC DNA]</scope>
    <source>
        <strain evidence="2 3">CCMP1851</strain>
    </source>
</reference>